<dbReference type="OrthoDB" id="666398at2"/>
<dbReference type="Proteomes" id="UP000000852">
    <property type="component" value="Chromosome"/>
</dbReference>
<dbReference type="KEGG" id="phe:Phep_1765"/>
<sequence>MKRNAYLIILLVAATFTSCKKDKIEYANEFEKSYKVWTNFKAASGNSYAYTVSTSTWIGNIKFNFILGVEQFYNTCLILT</sequence>
<reference evidence="1 2" key="1">
    <citation type="journal article" date="2009" name="Stand. Genomic Sci.">
        <title>Complete genome sequence of Pedobacter heparinus type strain (HIM 762-3).</title>
        <authorList>
            <person name="Han C."/>
            <person name="Spring S."/>
            <person name="Lapidus A."/>
            <person name="Del Rio T.G."/>
            <person name="Tice H."/>
            <person name="Copeland A."/>
            <person name="Cheng J.F."/>
            <person name="Lucas S."/>
            <person name="Chen F."/>
            <person name="Nolan M."/>
            <person name="Bruce D."/>
            <person name="Goodwin L."/>
            <person name="Pitluck S."/>
            <person name="Ivanova N."/>
            <person name="Mavromatis K."/>
            <person name="Mikhailova N."/>
            <person name="Pati A."/>
            <person name="Chen A."/>
            <person name="Palaniappan K."/>
            <person name="Land M."/>
            <person name="Hauser L."/>
            <person name="Chang Y.J."/>
            <person name="Jeffries C.C."/>
            <person name="Saunders E."/>
            <person name="Chertkov O."/>
            <person name="Brettin T."/>
            <person name="Goker M."/>
            <person name="Rohde M."/>
            <person name="Bristow J."/>
            <person name="Eisen J.A."/>
            <person name="Markowitz V."/>
            <person name="Hugenholtz P."/>
            <person name="Kyrpides N.C."/>
            <person name="Klenk H.P."/>
            <person name="Detter J.C."/>
        </authorList>
    </citation>
    <scope>NUCLEOTIDE SEQUENCE [LARGE SCALE GENOMIC DNA]</scope>
    <source>
        <strain evidence="2">ATCC 13125 / DSM 2366 / CIP 104194 / JCM 7457 / NBRC 12017 / NCIMB 9290 / NRRL B-14731 / HIM 762-3</strain>
    </source>
</reference>
<name>C6XVA8_PEDHD</name>
<organism evidence="1 2">
    <name type="scientific">Pedobacter heparinus (strain ATCC 13125 / DSM 2366 / CIP 104194 / JCM 7457 / NBRC 12017 / NCIMB 9290 / NRRL B-14731 / HIM 762-3)</name>
    <dbReference type="NCBI Taxonomy" id="485917"/>
    <lineage>
        <taxon>Bacteria</taxon>
        <taxon>Pseudomonadati</taxon>
        <taxon>Bacteroidota</taxon>
        <taxon>Sphingobacteriia</taxon>
        <taxon>Sphingobacteriales</taxon>
        <taxon>Sphingobacteriaceae</taxon>
        <taxon>Pedobacter</taxon>
    </lineage>
</organism>
<dbReference type="AlphaFoldDB" id="C6XVA8"/>
<gene>
    <name evidence="1" type="ordered locus">Phep_1765</name>
</gene>
<dbReference type="PROSITE" id="PS51257">
    <property type="entry name" value="PROKAR_LIPOPROTEIN"/>
    <property type="match status" value="1"/>
</dbReference>
<dbReference type="RefSeq" id="WP_015807588.1">
    <property type="nucleotide sequence ID" value="NC_013061.1"/>
</dbReference>
<keyword evidence="2" id="KW-1185">Reference proteome</keyword>
<dbReference type="HOGENOM" id="CLU_2586576_0_0_10"/>
<protein>
    <submittedName>
        <fullName evidence="1">Uncharacterized protein</fullName>
    </submittedName>
</protein>
<evidence type="ECO:0000313" key="2">
    <source>
        <dbReference type="Proteomes" id="UP000000852"/>
    </source>
</evidence>
<proteinExistence type="predicted"/>
<evidence type="ECO:0000313" key="1">
    <source>
        <dbReference type="EMBL" id="ACU03974.1"/>
    </source>
</evidence>
<dbReference type="EMBL" id="CP001681">
    <property type="protein sequence ID" value="ACU03974.1"/>
    <property type="molecule type" value="Genomic_DNA"/>
</dbReference>
<accession>C6XVA8</accession>